<dbReference type="OrthoDB" id="9176933at2"/>
<gene>
    <name evidence="1" type="ordered locus">Q7A_1546</name>
</gene>
<dbReference type="EMBL" id="CP003390">
    <property type="protein sequence ID" value="AFI84372.1"/>
    <property type="molecule type" value="Genomic_DNA"/>
</dbReference>
<reference evidence="1 2" key="2">
    <citation type="journal article" date="2013" name="Int. J. Syst. Evol. Microbiol.">
        <title>Methylophaga nitratireducenticrescens sp. nov. and Methylophaga frappieri sp. nov., isolated from the biofilm of the methanol-fed denitrification system treating the seawater at the Montreal Biodome.</title>
        <authorList>
            <person name="Villeneuve C."/>
            <person name="Martineau C."/>
            <person name="Mauffrey F."/>
            <person name="Villemur R."/>
        </authorList>
    </citation>
    <scope>NUCLEOTIDE SEQUENCE [LARGE SCALE GENOMIC DNA]</scope>
    <source>
        <strain evidence="1 2">JAM1</strain>
    </source>
</reference>
<accession>I1XJ03</accession>
<dbReference type="eggNOG" id="COG3883">
    <property type="taxonomic scope" value="Bacteria"/>
</dbReference>
<name>I1XJ03_METNJ</name>
<dbReference type="KEGG" id="mej:Q7A_1546"/>
<dbReference type="HOGENOM" id="CLU_441403_0_0_6"/>
<keyword evidence="2" id="KW-1185">Reference proteome</keyword>
<organism evidence="1 2">
    <name type="scientific">Methylophaga nitratireducenticrescens</name>
    <dbReference type="NCBI Taxonomy" id="754476"/>
    <lineage>
        <taxon>Bacteria</taxon>
        <taxon>Pseudomonadati</taxon>
        <taxon>Pseudomonadota</taxon>
        <taxon>Gammaproteobacteria</taxon>
        <taxon>Thiotrichales</taxon>
        <taxon>Piscirickettsiaceae</taxon>
        <taxon>Methylophaga</taxon>
    </lineage>
</organism>
<dbReference type="AlphaFoldDB" id="I1XJ03"/>
<proteinExistence type="predicted"/>
<dbReference type="PATRIC" id="fig|754476.3.peg.1526"/>
<evidence type="ECO:0000313" key="2">
    <source>
        <dbReference type="Proteomes" id="UP000009144"/>
    </source>
</evidence>
<reference evidence="1 2" key="1">
    <citation type="journal article" date="2012" name="J. Bacteriol.">
        <title>Complete genome sequences of Methylophaga sp. strain JAM1 and Methylophaga sp. strain JAM7.</title>
        <authorList>
            <person name="Villeneuve C."/>
            <person name="Martineau C."/>
            <person name="Mauffrey F."/>
            <person name="Villemur R."/>
        </authorList>
    </citation>
    <scope>NUCLEOTIDE SEQUENCE [LARGE SCALE GENOMIC DNA]</scope>
    <source>
        <strain evidence="1 2">JAM1</strain>
    </source>
</reference>
<dbReference type="RefSeq" id="WP_014706745.1">
    <property type="nucleotide sequence ID" value="NC_017857.3"/>
</dbReference>
<evidence type="ECO:0000313" key="1">
    <source>
        <dbReference type="EMBL" id="AFI84372.1"/>
    </source>
</evidence>
<dbReference type="STRING" id="754476.Q7A_1546"/>
<protein>
    <submittedName>
        <fullName evidence="1">Uncharacterized protein</fullName>
    </submittedName>
</protein>
<sequence length="593" mass="65392">MKLLKILENIQFGRPSQVLVVESDGLMLRAAVINREGNKLVTHQHAMSSLLDPGLALAEVIQHLRANGWSGNQAVLLTPAAMSSLIELPINPKKPKPLAQMQALIRWEAEPLLMQQQNQWSIGYLMVKQGLMTAEQVNHIRGIQQANKPAGMGIGAQQRSNFQRFGELALEHGYVDKERLNGFVQCQSWLRSDEEDIECGWQPQAAVKDAPGIYNWLISCAYKSVINRWVDAFKSHGITLSKVFPLTGASNGLLKTNHQEQLLLEAGPGIVTTTALSKGRINQFQAHHSAALETYNACLEAFHAASTDSIEEIWLSSHGESDHSLYQSLAEVFNKPVHFLGGTDPVTGVTPGMLGAASLVTGLSDETILVPVQVGGPKPPLIQRQEIQLAGVAAILLLVILGAEITMHLQQNRLAEQKTVLDERAKTLDEAVKRITAINDQIEARKNLLKEQQTSQQRMEARMTFFGEELPERNMLLQVVLGTLQNALNDHIVINSIDEMGKRLPMMAANQPVQSEVIELDNFNIDAWSLSESAAQEFIQALKDAAATWNFVVRDVQILERSGPLSLDGYAVALSLVRVKPRPMQLSQSESAR</sequence>
<dbReference type="Proteomes" id="UP000009144">
    <property type="component" value="Chromosome"/>
</dbReference>